<protein>
    <submittedName>
        <fullName evidence="2">Uncharacterized protein</fullName>
    </submittedName>
</protein>
<name>A0A8J5D1J2_CHIOP</name>
<evidence type="ECO:0000313" key="2">
    <source>
        <dbReference type="EMBL" id="KAG0725220.1"/>
    </source>
</evidence>
<organism evidence="2 3">
    <name type="scientific">Chionoecetes opilio</name>
    <name type="common">Atlantic snow crab</name>
    <name type="synonym">Cancer opilio</name>
    <dbReference type="NCBI Taxonomy" id="41210"/>
    <lineage>
        <taxon>Eukaryota</taxon>
        <taxon>Metazoa</taxon>
        <taxon>Ecdysozoa</taxon>
        <taxon>Arthropoda</taxon>
        <taxon>Crustacea</taxon>
        <taxon>Multicrustacea</taxon>
        <taxon>Malacostraca</taxon>
        <taxon>Eumalacostraca</taxon>
        <taxon>Eucarida</taxon>
        <taxon>Decapoda</taxon>
        <taxon>Pleocyemata</taxon>
        <taxon>Brachyura</taxon>
        <taxon>Eubrachyura</taxon>
        <taxon>Majoidea</taxon>
        <taxon>Majidae</taxon>
        <taxon>Chionoecetes</taxon>
    </lineage>
</organism>
<sequence length="127" mass="13487">MATHRSAALGWTKARQGGEERMVRPGWATRLSHNSARLPETPPLHQAESATGAPWTPPCRRLLPSSWSAYKAKLVSVLGARRTGLAATTSAGASPGSKGTSSRIHLPSSSQINARPTLRQVVQAQEA</sequence>
<feature type="region of interest" description="Disordered" evidence="1">
    <location>
        <begin position="86"/>
        <end position="127"/>
    </location>
</feature>
<evidence type="ECO:0000256" key="1">
    <source>
        <dbReference type="SAM" id="MobiDB-lite"/>
    </source>
</evidence>
<evidence type="ECO:0000313" key="3">
    <source>
        <dbReference type="Proteomes" id="UP000770661"/>
    </source>
</evidence>
<dbReference type="AlphaFoldDB" id="A0A8J5D1J2"/>
<dbReference type="EMBL" id="JACEEZ010005861">
    <property type="protein sequence ID" value="KAG0725220.1"/>
    <property type="molecule type" value="Genomic_DNA"/>
</dbReference>
<proteinExistence type="predicted"/>
<comment type="caution">
    <text evidence="2">The sequence shown here is derived from an EMBL/GenBank/DDBJ whole genome shotgun (WGS) entry which is preliminary data.</text>
</comment>
<feature type="compositionally biased region" description="Low complexity" evidence="1">
    <location>
        <begin position="86"/>
        <end position="102"/>
    </location>
</feature>
<gene>
    <name evidence="2" type="ORF">GWK47_039026</name>
</gene>
<keyword evidence="3" id="KW-1185">Reference proteome</keyword>
<accession>A0A8J5D1J2</accession>
<reference evidence="2" key="1">
    <citation type="submission" date="2020-07" db="EMBL/GenBank/DDBJ databases">
        <title>The High-quality genome of the commercially important snow crab, Chionoecetes opilio.</title>
        <authorList>
            <person name="Jeong J.-H."/>
            <person name="Ryu S."/>
        </authorList>
    </citation>
    <scope>NUCLEOTIDE SEQUENCE</scope>
    <source>
        <strain evidence="2">MADBK_172401_WGS</strain>
        <tissue evidence="2">Digestive gland</tissue>
    </source>
</reference>
<feature type="compositionally biased region" description="Polar residues" evidence="1">
    <location>
        <begin position="107"/>
        <end position="127"/>
    </location>
</feature>
<dbReference type="Proteomes" id="UP000770661">
    <property type="component" value="Unassembled WGS sequence"/>
</dbReference>
<feature type="region of interest" description="Disordered" evidence="1">
    <location>
        <begin position="1"/>
        <end position="57"/>
    </location>
</feature>